<dbReference type="SMART" id="SM00387">
    <property type="entry name" value="HATPase_c"/>
    <property type="match status" value="1"/>
</dbReference>
<reference evidence="9 10" key="1">
    <citation type="submission" date="2020-12" db="EMBL/GenBank/DDBJ databases">
        <title>Halosimplex halophilum sp. nov. and Halosimplex salinum sp. nov., two new members of the genus Halosimplex.</title>
        <authorList>
            <person name="Cui H.L."/>
        </authorList>
    </citation>
    <scope>NUCLEOTIDE SEQUENCE [LARGE SCALE GENOMIC DNA]</scope>
    <source>
        <strain evidence="9 10">YGH94</strain>
    </source>
</reference>
<evidence type="ECO:0000256" key="5">
    <source>
        <dbReference type="ARBA" id="ARBA00022777"/>
    </source>
</evidence>
<feature type="transmembrane region" description="Helical" evidence="7">
    <location>
        <begin position="114"/>
        <end position="136"/>
    </location>
</feature>
<evidence type="ECO:0000256" key="7">
    <source>
        <dbReference type="SAM" id="Phobius"/>
    </source>
</evidence>
<evidence type="ECO:0000256" key="1">
    <source>
        <dbReference type="ARBA" id="ARBA00000085"/>
    </source>
</evidence>
<dbReference type="GeneID" id="60589090"/>
<evidence type="ECO:0000256" key="2">
    <source>
        <dbReference type="ARBA" id="ARBA00012438"/>
    </source>
</evidence>
<dbReference type="InterPro" id="IPR004358">
    <property type="entry name" value="Sig_transdc_His_kin-like_C"/>
</dbReference>
<name>A0A7T3FVY2_9EURY</name>
<dbReference type="InterPro" id="IPR036890">
    <property type="entry name" value="HATPase_C_sf"/>
</dbReference>
<accession>A0A7T3FVY2</accession>
<dbReference type="SUPFAM" id="SSF55874">
    <property type="entry name" value="ATPase domain of HSP90 chaperone/DNA topoisomerase II/histidine kinase"/>
    <property type="match status" value="1"/>
</dbReference>
<comment type="catalytic activity">
    <reaction evidence="1">
        <text>ATP + protein L-histidine = ADP + protein N-phospho-L-histidine.</text>
        <dbReference type="EC" id="2.7.13.3"/>
    </reaction>
</comment>
<evidence type="ECO:0000256" key="4">
    <source>
        <dbReference type="ARBA" id="ARBA00022741"/>
    </source>
</evidence>
<dbReference type="Proteomes" id="UP000595001">
    <property type="component" value="Chromosome"/>
</dbReference>
<dbReference type="Gene3D" id="3.30.565.10">
    <property type="entry name" value="Histidine kinase-like ATPase, C-terminal domain"/>
    <property type="match status" value="1"/>
</dbReference>
<dbReference type="KEGG" id="hlt:I7X12_11315"/>
<feature type="transmembrane region" description="Helical" evidence="7">
    <location>
        <begin position="82"/>
        <end position="102"/>
    </location>
</feature>
<proteinExistence type="predicted"/>
<evidence type="ECO:0000313" key="9">
    <source>
        <dbReference type="EMBL" id="QPV61358.1"/>
    </source>
</evidence>
<dbReference type="EC" id="2.7.13.3" evidence="2"/>
<dbReference type="PROSITE" id="PS50109">
    <property type="entry name" value="HIS_KIN"/>
    <property type="match status" value="1"/>
</dbReference>
<dbReference type="GO" id="GO:0005524">
    <property type="term" value="F:ATP binding"/>
    <property type="evidence" value="ECO:0007669"/>
    <property type="project" value="UniProtKB-KW"/>
</dbReference>
<protein>
    <recommendedName>
        <fullName evidence="2">histidine kinase</fullName>
        <ecNumber evidence="2">2.7.13.3</ecNumber>
    </recommendedName>
</protein>
<dbReference type="InterPro" id="IPR003594">
    <property type="entry name" value="HATPase_dom"/>
</dbReference>
<feature type="transmembrane region" description="Helical" evidence="7">
    <location>
        <begin position="12"/>
        <end position="36"/>
    </location>
</feature>
<keyword evidence="7" id="KW-1133">Transmembrane helix</keyword>
<evidence type="ECO:0000259" key="8">
    <source>
        <dbReference type="PROSITE" id="PS50109"/>
    </source>
</evidence>
<keyword evidence="7" id="KW-0812">Transmembrane</keyword>
<evidence type="ECO:0000313" key="10">
    <source>
        <dbReference type="Proteomes" id="UP000595001"/>
    </source>
</evidence>
<keyword evidence="6" id="KW-0067">ATP-binding</keyword>
<dbReference type="PRINTS" id="PR00344">
    <property type="entry name" value="BCTRLSENSOR"/>
</dbReference>
<gene>
    <name evidence="9" type="ORF">I7X12_11315</name>
</gene>
<dbReference type="InterPro" id="IPR050980">
    <property type="entry name" value="2C_sensor_his_kinase"/>
</dbReference>
<dbReference type="OrthoDB" id="3369at2157"/>
<feature type="domain" description="Histidine kinase" evidence="8">
    <location>
        <begin position="168"/>
        <end position="370"/>
    </location>
</feature>
<keyword evidence="3" id="KW-0808">Transferase</keyword>
<dbReference type="Pfam" id="PF02518">
    <property type="entry name" value="HATPase_c"/>
    <property type="match status" value="1"/>
</dbReference>
<feature type="transmembrane region" description="Helical" evidence="7">
    <location>
        <begin position="48"/>
        <end position="70"/>
    </location>
</feature>
<keyword evidence="10" id="KW-1185">Reference proteome</keyword>
<dbReference type="GO" id="GO:0004673">
    <property type="term" value="F:protein histidine kinase activity"/>
    <property type="evidence" value="ECO:0007669"/>
    <property type="project" value="UniProtKB-EC"/>
</dbReference>
<dbReference type="InterPro" id="IPR005467">
    <property type="entry name" value="His_kinase_dom"/>
</dbReference>
<dbReference type="AlphaFoldDB" id="A0A7T3FVY2"/>
<evidence type="ECO:0000256" key="3">
    <source>
        <dbReference type="ARBA" id="ARBA00022679"/>
    </source>
</evidence>
<keyword evidence="7" id="KW-0472">Membrane</keyword>
<dbReference type="CDD" id="cd00075">
    <property type="entry name" value="HATPase"/>
    <property type="match status" value="1"/>
</dbReference>
<keyword evidence="5 9" id="KW-0418">Kinase</keyword>
<dbReference type="RefSeq" id="WP_198060191.1">
    <property type="nucleotide sequence ID" value="NZ_CP065856.1"/>
</dbReference>
<dbReference type="PANTHER" id="PTHR44936">
    <property type="entry name" value="SENSOR PROTEIN CREC"/>
    <property type="match status" value="1"/>
</dbReference>
<dbReference type="PANTHER" id="PTHR44936:SF10">
    <property type="entry name" value="SENSOR PROTEIN RSTB"/>
    <property type="match status" value="1"/>
</dbReference>
<keyword evidence="4" id="KW-0547">Nucleotide-binding</keyword>
<sequence>MSAVLRTLRRDSAQFGMTCLWVSFTISYISFFYIFRDAREIADASLDGYLEVILLGVPTVVLLGGTVWLRDTTVDADLRPRIVRWTVGMALFFALAMYAALVVVETRFDPGEQWLILLLSVGFGASSGTVMGVFSIRSKQRERERNESIAVARRTERERSQLEYLNHYLRHEVLNEAQKINGYASLLDREVDVDGEAAVHLATIRDSSDEIAAFVGSIRTILDASDYDPDLTPVDVRAVVEAEAEQARRTNPEVSVDVRGPDGVRARAGDLCNRVFRNLLENAIEHNGDDLSIAVTVASGEEWATVRVRDDGDGIPPTARETLFDPPESGDHGYGLCLTNHLVQVYGGRLALGETGPDGTEFVVRFPLVTDGTDATAATGEKRKLTL</sequence>
<dbReference type="EMBL" id="CP065856">
    <property type="protein sequence ID" value="QPV61358.1"/>
    <property type="molecule type" value="Genomic_DNA"/>
</dbReference>
<organism evidence="9 10">
    <name type="scientific">Halosimplex litoreum</name>
    <dbReference type="NCBI Taxonomy" id="1198301"/>
    <lineage>
        <taxon>Archaea</taxon>
        <taxon>Methanobacteriati</taxon>
        <taxon>Methanobacteriota</taxon>
        <taxon>Stenosarchaea group</taxon>
        <taxon>Halobacteria</taxon>
        <taxon>Halobacteriales</taxon>
        <taxon>Haloarculaceae</taxon>
        <taxon>Halosimplex</taxon>
    </lineage>
</organism>
<evidence type="ECO:0000256" key="6">
    <source>
        <dbReference type="ARBA" id="ARBA00022840"/>
    </source>
</evidence>